<organism evidence="1 2">
    <name type="scientific">Didymella pomorum</name>
    <dbReference type="NCBI Taxonomy" id="749634"/>
    <lineage>
        <taxon>Eukaryota</taxon>
        <taxon>Fungi</taxon>
        <taxon>Dikarya</taxon>
        <taxon>Ascomycota</taxon>
        <taxon>Pezizomycotina</taxon>
        <taxon>Dothideomycetes</taxon>
        <taxon>Pleosporomycetidae</taxon>
        <taxon>Pleosporales</taxon>
        <taxon>Pleosporineae</taxon>
        <taxon>Didymellaceae</taxon>
        <taxon>Didymella</taxon>
    </lineage>
</organism>
<reference evidence="1" key="1">
    <citation type="submission" date="2022-10" db="EMBL/GenBank/DDBJ databases">
        <title>Tapping the CABI collections for fungal endophytes: first genome assemblies for Collariella, Neodidymelliopsis, Ascochyta clinopodiicola, Didymella pomorum, Didymosphaeria variabile, Neocosmospora piperis and Neocucurbitaria cava.</title>
        <authorList>
            <person name="Hill R."/>
        </authorList>
    </citation>
    <scope>NUCLEOTIDE SEQUENCE</scope>
    <source>
        <strain evidence="1">IMI 355091</strain>
    </source>
</reference>
<name>A0A9W8ZB61_9PLEO</name>
<evidence type="ECO:0000313" key="2">
    <source>
        <dbReference type="Proteomes" id="UP001140510"/>
    </source>
</evidence>
<dbReference type="OrthoDB" id="360540at2759"/>
<gene>
    <name evidence="1" type="ORF">N0V91_008302</name>
</gene>
<comment type="caution">
    <text evidence="1">The sequence shown here is derived from an EMBL/GenBank/DDBJ whole genome shotgun (WGS) entry which is preliminary data.</text>
</comment>
<dbReference type="EMBL" id="JAPEVA010000081">
    <property type="protein sequence ID" value="KAJ4400923.1"/>
    <property type="molecule type" value="Genomic_DNA"/>
</dbReference>
<proteinExistence type="predicted"/>
<sequence>MDRGKEFRCFVPPPVAAGLQATVDKLRLSAVSQYRWPFEFSHANDFPIHKIAEAVVSGATTLLEDMKEYITSSMDVHIGDSLVKHGFTFDVVVQKIASVQLVEVHPFGAMSGCGACLFHWVRDARLIYGFEEEIEFRITAGPLCKKYCAWGCEVIGGCACLEQEWKMRFHIHGGEVVKSTGGTVEGSEEEVEGPEKKMIKGAEEEAMVGLTGCTAFRGLAMIS</sequence>
<accession>A0A9W8ZB61</accession>
<keyword evidence="2" id="KW-1185">Reference proteome</keyword>
<dbReference type="AlphaFoldDB" id="A0A9W8ZB61"/>
<dbReference type="Proteomes" id="UP001140510">
    <property type="component" value="Unassembled WGS sequence"/>
</dbReference>
<protein>
    <submittedName>
        <fullName evidence="1">Uncharacterized protein</fullName>
    </submittedName>
</protein>
<evidence type="ECO:0000313" key="1">
    <source>
        <dbReference type="EMBL" id="KAJ4400923.1"/>
    </source>
</evidence>